<reference evidence="3 4" key="1">
    <citation type="journal article" date="2013" name="Science">
        <title>Pandoraviruses: amoeba viruses with genomes up to 2.5 Mb reaching that of parasitic eukaryotes.</title>
        <authorList>
            <person name="Philippe N."/>
            <person name="Legendre M."/>
            <person name="Doutre G."/>
            <person name="Coute Y."/>
            <person name="Poirot O."/>
            <person name="Lescot M."/>
            <person name="Arslan D."/>
            <person name="Seltzer V."/>
            <person name="Bertaux L."/>
            <person name="Bruley C."/>
            <person name="Garin J."/>
            <person name="Claverie J.M."/>
            <person name="Abergel C."/>
        </authorList>
    </citation>
    <scope>NUCLEOTIDE SEQUENCE [LARGE SCALE GENOMIC DNA]</scope>
</reference>
<organism evidence="3 4">
    <name type="scientific">Pandoravirus salinus</name>
    <dbReference type="NCBI Taxonomy" id="1349410"/>
    <lineage>
        <taxon>Viruses</taxon>
        <taxon>Pandoravirus</taxon>
    </lineage>
</organism>
<accession>S4VU65</accession>
<feature type="region of interest" description="Disordered" evidence="1">
    <location>
        <begin position="513"/>
        <end position="574"/>
    </location>
</feature>
<dbReference type="KEGG" id="vg:16605836"/>
<name>S4VU65_9VIRU</name>
<dbReference type="RefSeq" id="YP_008437117.1">
    <property type="nucleotide sequence ID" value="NC_022098.1"/>
</dbReference>
<sequence length="709" mass="76774">MQRTDDHCDPRQRHKDTDNGCADDRAHDDGRNREKNDHSRGRDNGDVAGCGGGDHPAQQRVRDKIDERPCAVVCAPRPQPPLADGRHFLVAEIHGCYRPAWRVFAMAAAVTAGACRGFVGRRVPAGTRIASAIAFHDPRRLCLDGASLRPALDAHPSFTFDRIVMVLSWPGGSNARDVKWVAASFGNASADVNGSDPARDHTVDGRSRVDPAVAGRGERCVDDGLARAIYRKALDQAARITRESLTAAVETLLNDRTFRKQHGQRESGDTMPIERWYKVCEPTLTKSVAACPDGTLKRACGHTTTNPSCAECDAVWTHSENLQSDTRGAARCVPLRQLLRQAVAGGVALDEPVAAIARSARRLVTATEAAKTTAQTIPKAVPKAGRRVAIATVPRGARAEEVSSVSAGPRCGRATCPSPSGRVDPSVCALVRVRCTAGCRVAFHRACWRAVADRALAHGDQSPCVTPDCWGSVVRVVSLAPYHSGDPAGPDTRAKHVEWQAKANPIDHHLEKKRAHSQKRAAALVDQDNNNSKTTPVECEPRAMPTGAPDKHSADTTTRAPPSPAVADDSPVDWAGDTRGSLEWAPALDVVAHLYRKDRRQEGTAPRAKPKRTRARAQKRQRVRARQKVDLLGLPDAMPWTGDDDLWPSFFVDDAGALPATAIPTQARVDDAERPVRSPTVWRFATWYPSSMRAPPKRPSAAPVPDRSL</sequence>
<dbReference type="UniPathway" id="UPA00143"/>
<feature type="compositionally biased region" description="Basic and acidic residues" evidence="1">
    <location>
        <begin position="1"/>
        <end position="45"/>
    </location>
</feature>
<dbReference type="GO" id="GO:0016567">
    <property type="term" value="P:protein ubiquitination"/>
    <property type="evidence" value="ECO:0007669"/>
    <property type="project" value="UniProtKB-UniPathway"/>
</dbReference>
<protein>
    <recommendedName>
        <fullName evidence="2">E3 ubiquitin-protein ligase TTC3/DZIP3 domain-containing protein</fullName>
    </recommendedName>
</protein>
<dbReference type="Pfam" id="PF19179">
    <property type="entry name" value="TTC3_DZIP3_dom"/>
    <property type="match status" value="1"/>
</dbReference>
<gene>
    <name evidence="3" type="ORF">psal_cds_374</name>
</gene>
<keyword evidence="4" id="KW-1185">Reference proteome</keyword>
<evidence type="ECO:0000259" key="2">
    <source>
        <dbReference type="Pfam" id="PF19179"/>
    </source>
</evidence>
<evidence type="ECO:0000256" key="1">
    <source>
        <dbReference type="SAM" id="MobiDB-lite"/>
    </source>
</evidence>
<feature type="compositionally biased region" description="Basic residues" evidence="1">
    <location>
        <begin position="608"/>
        <end position="624"/>
    </location>
</feature>
<feature type="region of interest" description="Disordered" evidence="1">
    <location>
        <begin position="1"/>
        <end position="61"/>
    </location>
</feature>
<dbReference type="Proteomes" id="UP000204584">
    <property type="component" value="Segment"/>
</dbReference>
<dbReference type="InterPro" id="IPR043866">
    <property type="entry name" value="TTC3/DZIP3_dom"/>
</dbReference>
<dbReference type="GeneID" id="16605836"/>
<dbReference type="EMBL" id="KC977571">
    <property type="protein sequence ID" value="AGO84049.1"/>
    <property type="molecule type" value="Genomic_DNA"/>
</dbReference>
<evidence type="ECO:0000313" key="4">
    <source>
        <dbReference type="Proteomes" id="UP000204584"/>
    </source>
</evidence>
<feature type="region of interest" description="Disordered" evidence="1">
    <location>
        <begin position="598"/>
        <end position="624"/>
    </location>
</feature>
<evidence type="ECO:0000313" key="3">
    <source>
        <dbReference type="EMBL" id="AGO84049.1"/>
    </source>
</evidence>
<feature type="domain" description="E3 ubiquitin-protein ligase TTC3/DZIP3" evidence="2">
    <location>
        <begin position="424"/>
        <end position="477"/>
    </location>
</feature>
<proteinExistence type="predicted"/>